<dbReference type="EMBL" id="QJKJ01011955">
    <property type="protein sequence ID" value="RDX69800.1"/>
    <property type="molecule type" value="Genomic_DNA"/>
</dbReference>
<protein>
    <recommendedName>
        <fullName evidence="1">Retrotransposon gag domain-containing protein</fullName>
    </recommendedName>
</protein>
<reference evidence="2" key="1">
    <citation type="submission" date="2018-05" db="EMBL/GenBank/DDBJ databases">
        <title>Draft genome of Mucuna pruriens seed.</title>
        <authorList>
            <person name="Nnadi N.E."/>
            <person name="Vos R."/>
            <person name="Hasami M.H."/>
            <person name="Devisetty U.K."/>
            <person name="Aguiy J.C."/>
        </authorList>
    </citation>
    <scope>NUCLEOTIDE SEQUENCE [LARGE SCALE GENOMIC DNA]</scope>
    <source>
        <strain evidence="2">JCA_2017</strain>
    </source>
</reference>
<accession>A0A371EUS9</accession>
<feature type="domain" description="Retrotransposon gag" evidence="1">
    <location>
        <begin position="188"/>
        <end position="247"/>
    </location>
</feature>
<evidence type="ECO:0000259" key="1">
    <source>
        <dbReference type="Pfam" id="PF03732"/>
    </source>
</evidence>
<proteinExistence type="predicted"/>
<sequence>MAMNKPSAVVSEMVSSSTLSRSFETESSSTLLHPRQRLAEIVSDPSLSKPDQISLCHEQVGILHLANSVTNDSDSFEYNSANNFAEPEQMKNNDRTLKELATPDVVYQPWCIQYPQLEPAQTYELKSGLIHLLPIFHGLAREDPHKHLKEFHVVCSTMRPQGILEDYIKMKAFSFSLDRAPKDWLYLQPFFPASRIATTRKEICRIRQHSGKTLHEYWERFNKLCGTCPHHQISEQLPIQYFYEGLTMMDQSMIDAASVGALMDKTPVEFGIRGASQSWMVIEIGAVDNLRLENQLTKLTSLVRQLAVGQPQPSIASRVCGICTSMEHPTDMCPTLQETESDHPESIGAIGGYQYGKVDSLIINNLEGNHFGQGRVKGLMRLSDLDLPQMYLKLKVAPPFQQQQQQRMPSQGNSPSLEDLMKQLAMSNLEFQQSINSSNMQFQQNMSATTQYLKTQIG</sequence>
<dbReference type="Proteomes" id="UP000257109">
    <property type="component" value="Unassembled WGS sequence"/>
</dbReference>
<dbReference type="AlphaFoldDB" id="A0A371EUS9"/>
<evidence type="ECO:0000313" key="2">
    <source>
        <dbReference type="EMBL" id="RDX69800.1"/>
    </source>
</evidence>
<gene>
    <name evidence="2" type="ORF">CR513_51034</name>
</gene>
<dbReference type="PANTHER" id="PTHR33223">
    <property type="entry name" value="CCHC-TYPE DOMAIN-CONTAINING PROTEIN"/>
    <property type="match status" value="1"/>
</dbReference>
<comment type="caution">
    <text evidence="2">The sequence shown here is derived from an EMBL/GenBank/DDBJ whole genome shotgun (WGS) entry which is preliminary data.</text>
</comment>
<dbReference type="OrthoDB" id="1689420at2759"/>
<evidence type="ECO:0000313" key="3">
    <source>
        <dbReference type="Proteomes" id="UP000257109"/>
    </source>
</evidence>
<keyword evidence="3" id="KW-1185">Reference proteome</keyword>
<dbReference type="Pfam" id="PF03732">
    <property type="entry name" value="Retrotrans_gag"/>
    <property type="match status" value="1"/>
</dbReference>
<dbReference type="InterPro" id="IPR005162">
    <property type="entry name" value="Retrotrans_gag_dom"/>
</dbReference>
<name>A0A371EUS9_MUCPR</name>
<dbReference type="PANTHER" id="PTHR33223:SF3">
    <property type="match status" value="1"/>
</dbReference>
<feature type="non-terminal residue" evidence="2">
    <location>
        <position position="1"/>
    </location>
</feature>
<organism evidence="2 3">
    <name type="scientific">Mucuna pruriens</name>
    <name type="common">Velvet bean</name>
    <name type="synonym">Dolichos pruriens</name>
    <dbReference type="NCBI Taxonomy" id="157652"/>
    <lineage>
        <taxon>Eukaryota</taxon>
        <taxon>Viridiplantae</taxon>
        <taxon>Streptophyta</taxon>
        <taxon>Embryophyta</taxon>
        <taxon>Tracheophyta</taxon>
        <taxon>Spermatophyta</taxon>
        <taxon>Magnoliopsida</taxon>
        <taxon>eudicotyledons</taxon>
        <taxon>Gunneridae</taxon>
        <taxon>Pentapetalae</taxon>
        <taxon>rosids</taxon>
        <taxon>fabids</taxon>
        <taxon>Fabales</taxon>
        <taxon>Fabaceae</taxon>
        <taxon>Papilionoideae</taxon>
        <taxon>50 kb inversion clade</taxon>
        <taxon>NPAAA clade</taxon>
        <taxon>indigoferoid/millettioid clade</taxon>
        <taxon>Phaseoleae</taxon>
        <taxon>Mucuna</taxon>
    </lineage>
</organism>